<feature type="compositionally biased region" description="Polar residues" evidence="1">
    <location>
        <begin position="783"/>
        <end position="792"/>
    </location>
</feature>
<feature type="compositionally biased region" description="Basic residues" evidence="1">
    <location>
        <begin position="750"/>
        <end position="760"/>
    </location>
</feature>
<feature type="compositionally biased region" description="Low complexity" evidence="1">
    <location>
        <begin position="793"/>
        <end position="809"/>
    </location>
</feature>
<keyword evidence="2" id="KW-0472">Membrane</keyword>
<dbReference type="Proteomes" id="UP000266743">
    <property type="component" value="Chromosome 8"/>
</dbReference>
<comment type="caution">
    <text evidence="3">The sequence shown here is derived from an EMBL/GenBank/DDBJ whole genome shotgun (WGS) entry which is preliminary data.</text>
</comment>
<dbReference type="PANTHER" id="PTHR34993:SF1">
    <property type="entry name" value="TRANSMEMBRANE PROTEIN"/>
    <property type="match status" value="1"/>
</dbReference>
<proteinExistence type="predicted"/>
<feature type="transmembrane region" description="Helical" evidence="2">
    <location>
        <begin position="548"/>
        <end position="567"/>
    </location>
</feature>
<dbReference type="PANTHER" id="PTHR34993">
    <property type="entry name" value="TRANSMEMBRANE PROTEIN"/>
    <property type="match status" value="1"/>
</dbReference>
<feature type="transmembrane region" description="Helical" evidence="2">
    <location>
        <begin position="269"/>
        <end position="290"/>
    </location>
</feature>
<feature type="transmembrane region" description="Helical" evidence="2">
    <location>
        <begin position="12"/>
        <end position="31"/>
    </location>
</feature>
<reference evidence="3" key="1">
    <citation type="submission" date="2018-09" db="EMBL/GenBank/DDBJ databases">
        <title>whole genome sequence of T. equiperdum IVM-t1 strain.</title>
        <authorList>
            <person name="Suganuma K."/>
        </authorList>
    </citation>
    <scope>NUCLEOTIDE SEQUENCE [LARGE SCALE GENOMIC DNA]</scope>
    <source>
        <strain evidence="3">IVM-t1</strain>
    </source>
</reference>
<feature type="region of interest" description="Disordered" evidence="1">
    <location>
        <begin position="750"/>
        <end position="810"/>
    </location>
</feature>
<dbReference type="EMBL" id="QSBY01000008">
    <property type="protein sequence ID" value="RHW70879.1"/>
    <property type="molecule type" value="Genomic_DNA"/>
</dbReference>
<name>A0A3L6L2T8_9TRYP</name>
<dbReference type="AlphaFoldDB" id="A0A3L6L2T8"/>
<evidence type="ECO:0000256" key="1">
    <source>
        <dbReference type="SAM" id="MobiDB-lite"/>
    </source>
</evidence>
<evidence type="ECO:0008006" key="4">
    <source>
        <dbReference type="Google" id="ProtNLM"/>
    </source>
</evidence>
<feature type="transmembrane region" description="Helical" evidence="2">
    <location>
        <begin position="637"/>
        <end position="659"/>
    </location>
</feature>
<protein>
    <recommendedName>
        <fullName evidence="4">Transmembrane protein</fullName>
    </recommendedName>
</protein>
<sequence length="1035" mass="113754">MLYDVVELLANYVQYINLTVLIAPSVFPPAYSSFLRFVGRAMNAISHGGGVAVTVNGTSKHNNTTRMFEGSTLNLPKWMPPDLRRVFGLTNIVAPLSLVVLFAPVLGPPQFIAFAYALCTAVFFLAGCTLLLHAQHSLEVLESGSALLKLVRAIPSDTKVAITAASAVSVGLLAAVGLTLRLIWGKRRQAQLLEQLRHLEQAPHSVEERVAESLMNVAASHNGCVWRDGEGGMERPVEEREREETRLRCAKAELAYQEMMQRRHGETHAFSVWWALLKLLVLLGSGTAAAFLLRKSLWESTESLFCSPLIYFPVSMLLLTTFFLALSLSVGLSEGGRRWLFDAKLWFRHLFLYTLLLLVSFLYAPLIRSAIGLIPCRDVGDNNAPVACGADNKSTSVLEIDTSKWSTTEARKLMVGSNVSCDSVNFFLYASALLTSTTYAAFFILLYGLVTRQALLALEHYPLEDSGSCSARSAEVVPAIGGNTAEAFHHSGNFFGRKWEPAWGTVPREGVSQSGRERMRHKNYYGRVHSSQNEVHFLYAPYTFSWRYFKLVVLAQKTAVVIFSAVMQEDDGLASPWTGFIASVILHLGMLVILVVCRPYSGPVEFALSLALQLMLVVLAAMGLVSSFKPAVVSRSLWSFVASCFLLVPCGAILVGGLLASRRQCRLKHGKRTKRRQRGNQVCGFLWGFLTCGLRPKPRHSGSHWFLHHNQEPRSYQIFVPALYFSLLKTELSANAGPLGAATSDRLRRVGSNHLHLRRNRVGDGSNSRAASPSPPAVDHSVPSANSYSTCGSPSPSVPSARPVVTSTSRSRERWAHVRSALFSGRLRSCSPAKTLFSIQQTPVTSSTWREETSEHGGVTTPQMLVPTLSISASSSPLAEEHQLCQRAMTVLFATVGGACRWGASPCVDVQKSNTRRRLSSVAVYERGSCPHQLISRRNPSASLEGRHCEAFLERAQAVAARQRLIDFYQNQRVHMLRKQRAVDCYINAQAAQMVRWLLIFLGISAAAAAALFLRGVLQVGERHVVVGVLPNCGA</sequence>
<feature type="transmembrane region" description="Helical" evidence="2">
    <location>
        <begin position="113"/>
        <end position="134"/>
    </location>
</feature>
<feature type="transmembrane region" description="Helical" evidence="2">
    <location>
        <begin position="604"/>
        <end position="625"/>
    </location>
</feature>
<feature type="transmembrane region" description="Helical" evidence="2">
    <location>
        <begin position="86"/>
        <end position="106"/>
    </location>
</feature>
<accession>A0A3L6L2T8</accession>
<organism evidence="3">
    <name type="scientific">Trypanosoma brucei equiperdum</name>
    <dbReference type="NCBI Taxonomy" id="630700"/>
    <lineage>
        <taxon>Eukaryota</taxon>
        <taxon>Discoba</taxon>
        <taxon>Euglenozoa</taxon>
        <taxon>Kinetoplastea</taxon>
        <taxon>Metakinetoplastina</taxon>
        <taxon>Trypanosomatida</taxon>
        <taxon>Trypanosomatidae</taxon>
        <taxon>Trypanosoma</taxon>
    </lineage>
</organism>
<keyword evidence="2" id="KW-0812">Transmembrane</keyword>
<feature type="transmembrane region" description="Helical" evidence="2">
    <location>
        <begin position="994"/>
        <end position="1014"/>
    </location>
</feature>
<evidence type="ECO:0000313" key="3">
    <source>
        <dbReference type="EMBL" id="RHW70879.1"/>
    </source>
</evidence>
<feature type="transmembrane region" description="Helical" evidence="2">
    <location>
        <begin position="345"/>
        <end position="364"/>
    </location>
</feature>
<feature type="transmembrane region" description="Helical" evidence="2">
    <location>
        <begin position="579"/>
        <end position="597"/>
    </location>
</feature>
<gene>
    <name evidence="3" type="ORF">DPX39_080045300</name>
</gene>
<feature type="transmembrane region" description="Helical" evidence="2">
    <location>
        <begin position="426"/>
        <end position="450"/>
    </location>
</feature>
<feature type="transmembrane region" description="Helical" evidence="2">
    <location>
        <begin position="310"/>
        <end position="333"/>
    </location>
</feature>
<evidence type="ECO:0000256" key="2">
    <source>
        <dbReference type="SAM" id="Phobius"/>
    </source>
</evidence>
<feature type="transmembrane region" description="Helical" evidence="2">
    <location>
        <begin position="160"/>
        <end position="184"/>
    </location>
</feature>
<keyword evidence="2" id="KW-1133">Transmembrane helix</keyword>